<dbReference type="GO" id="GO:0016410">
    <property type="term" value="F:N-acyltransferase activity"/>
    <property type="evidence" value="ECO:0007669"/>
    <property type="project" value="TreeGrafter"/>
</dbReference>
<accession>A0A914DU95</accession>
<dbReference type="PROSITE" id="PS51934">
    <property type="entry name" value="LRAT"/>
    <property type="match status" value="1"/>
</dbReference>
<dbReference type="Proteomes" id="UP000887540">
    <property type="component" value="Unplaced"/>
</dbReference>
<keyword evidence="6" id="KW-1185">Reference proteome</keyword>
<dbReference type="InterPro" id="IPR051496">
    <property type="entry name" value="H-rev107_PLA/AT"/>
</dbReference>
<dbReference type="GO" id="GO:0004623">
    <property type="term" value="F:phospholipase A2 activity"/>
    <property type="evidence" value="ECO:0007669"/>
    <property type="project" value="TreeGrafter"/>
</dbReference>
<dbReference type="Pfam" id="PF04970">
    <property type="entry name" value="LRAT"/>
    <property type="match status" value="1"/>
</dbReference>
<evidence type="ECO:0000256" key="2">
    <source>
        <dbReference type="ARBA" id="ARBA00022679"/>
    </source>
</evidence>
<organism evidence="6 7">
    <name type="scientific">Acrobeloides nanus</name>
    <dbReference type="NCBI Taxonomy" id="290746"/>
    <lineage>
        <taxon>Eukaryota</taxon>
        <taxon>Metazoa</taxon>
        <taxon>Ecdysozoa</taxon>
        <taxon>Nematoda</taxon>
        <taxon>Chromadorea</taxon>
        <taxon>Rhabditida</taxon>
        <taxon>Tylenchina</taxon>
        <taxon>Cephalobomorpha</taxon>
        <taxon>Cephaloboidea</taxon>
        <taxon>Cephalobidae</taxon>
        <taxon>Acrobeloides</taxon>
    </lineage>
</organism>
<dbReference type="PANTHER" id="PTHR13943:SF77">
    <property type="entry name" value="LRAT DOMAIN-CONTAINING PROTEIN"/>
    <property type="match status" value="1"/>
</dbReference>
<comment type="similarity">
    <text evidence="1">Belongs to the H-rev107 family.</text>
</comment>
<evidence type="ECO:0000313" key="7">
    <source>
        <dbReference type="WBParaSite" id="ACRNAN_scaffold3919.g9039.t1"/>
    </source>
</evidence>
<evidence type="ECO:0000256" key="4">
    <source>
        <dbReference type="ARBA" id="ARBA00023098"/>
    </source>
</evidence>
<dbReference type="GO" id="GO:0005737">
    <property type="term" value="C:cytoplasm"/>
    <property type="evidence" value="ECO:0007669"/>
    <property type="project" value="TreeGrafter"/>
</dbReference>
<evidence type="ECO:0000313" key="6">
    <source>
        <dbReference type="Proteomes" id="UP000887540"/>
    </source>
</evidence>
<keyword evidence="2" id="KW-0808">Transferase</keyword>
<dbReference type="GO" id="GO:0070292">
    <property type="term" value="P:N-acylphosphatidylethanolamine metabolic process"/>
    <property type="evidence" value="ECO:0007669"/>
    <property type="project" value="TreeGrafter"/>
</dbReference>
<evidence type="ECO:0000259" key="5">
    <source>
        <dbReference type="PROSITE" id="PS51934"/>
    </source>
</evidence>
<proteinExistence type="inferred from homology"/>
<keyword evidence="3" id="KW-0378">Hydrolase</keyword>
<sequence>MLKPGDLIEFDRRSYRHWSVFEGDGYVVQYNGEGLHKIHLAEVVRVQLKEVVNGSRCRINNRFDREKPPLTAKETLLRAKKRLGERKYHVLNNNCEHFAKWCRNDHQHSAQTKILDLLEDYTLMDLSQNIYLNKLGIGQISWADAIRAGYEVFHHMSDQQKEEL</sequence>
<name>A0A914DU95_9BILA</name>
<feature type="domain" description="LRAT" evidence="5">
    <location>
        <begin position="7"/>
        <end position="111"/>
    </location>
</feature>
<dbReference type="WBParaSite" id="ACRNAN_scaffold3919.g9039.t1">
    <property type="protein sequence ID" value="ACRNAN_scaffold3919.g9039.t1"/>
    <property type="gene ID" value="ACRNAN_scaffold3919.g9039"/>
</dbReference>
<dbReference type="PANTHER" id="PTHR13943">
    <property type="entry name" value="HRAS-LIKE SUPPRESSOR - RELATED"/>
    <property type="match status" value="1"/>
</dbReference>
<evidence type="ECO:0000256" key="1">
    <source>
        <dbReference type="ARBA" id="ARBA00007824"/>
    </source>
</evidence>
<keyword evidence="4" id="KW-0443">Lipid metabolism</keyword>
<protein>
    <submittedName>
        <fullName evidence="7">LRAT domain-containing protein</fullName>
    </submittedName>
</protein>
<evidence type="ECO:0000256" key="3">
    <source>
        <dbReference type="ARBA" id="ARBA00022801"/>
    </source>
</evidence>
<dbReference type="Gene3D" id="3.90.1720.10">
    <property type="entry name" value="endopeptidase domain like (from Nostoc punctiforme)"/>
    <property type="match status" value="1"/>
</dbReference>
<dbReference type="AlphaFoldDB" id="A0A914DU95"/>
<dbReference type="InterPro" id="IPR007053">
    <property type="entry name" value="LRAT_dom"/>
</dbReference>
<dbReference type="GO" id="GO:0008970">
    <property type="term" value="F:phospholipase A1 activity"/>
    <property type="evidence" value="ECO:0007669"/>
    <property type="project" value="TreeGrafter"/>
</dbReference>
<reference evidence="7" key="1">
    <citation type="submission" date="2022-11" db="UniProtKB">
        <authorList>
            <consortium name="WormBaseParasite"/>
        </authorList>
    </citation>
    <scope>IDENTIFICATION</scope>
</reference>